<gene>
    <name evidence="1" type="ORF">GALL_468600</name>
</gene>
<reference evidence="1" key="1">
    <citation type="submission" date="2016-10" db="EMBL/GenBank/DDBJ databases">
        <title>Sequence of Gallionella enrichment culture.</title>
        <authorList>
            <person name="Poehlein A."/>
            <person name="Muehling M."/>
            <person name="Daniel R."/>
        </authorList>
    </citation>
    <scope>NUCLEOTIDE SEQUENCE</scope>
</reference>
<accession>A0A1J5PUT3</accession>
<dbReference type="AlphaFoldDB" id="A0A1J5PUT3"/>
<sequence length="79" mass="9274">MWTVKDPHLIKQKDRNPATCPFFNFCPKFNEETLNIAPLDITARRPRKNQFNNSLMPSFHLFIVPVSGTERNSDLLMPW</sequence>
<dbReference type="EMBL" id="MLJW01003691">
    <property type="protein sequence ID" value="OIQ71519.1"/>
    <property type="molecule type" value="Genomic_DNA"/>
</dbReference>
<proteinExistence type="predicted"/>
<comment type="caution">
    <text evidence="1">The sequence shown here is derived from an EMBL/GenBank/DDBJ whole genome shotgun (WGS) entry which is preliminary data.</text>
</comment>
<evidence type="ECO:0000313" key="1">
    <source>
        <dbReference type="EMBL" id="OIQ71519.1"/>
    </source>
</evidence>
<organism evidence="1">
    <name type="scientific">mine drainage metagenome</name>
    <dbReference type="NCBI Taxonomy" id="410659"/>
    <lineage>
        <taxon>unclassified sequences</taxon>
        <taxon>metagenomes</taxon>
        <taxon>ecological metagenomes</taxon>
    </lineage>
</organism>
<name>A0A1J5PUT3_9ZZZZ</name>
<protein>
    <submittedName>
        <fullName evidence="1">Uncharacterized protein</fullName>
    </submittedName>
</protein>